<feature type="compositionally biased region" description="Low complexity" evidence="1">
    <location>
        <begin position="101"/>
        <end position="114"/>
    </location>
</feature>
<organism evidence="2 3">
    <name type="scientific">Amblyomma americanum</name>
    <name type="common">Lone star tick</name>
    <dbReference type="NCBI Taxonomy" id="6943"/>
    <lineage>
        <taxon>Eukaryota</taxon>
        <taxon>Metazoa</taxon>
        <taxon>Ecdysozoa</taxon>
        <taxon>Arthropoda</taxon>
        <taxon>Chelicerata</taxon>
        <taxon>Arachnida</taxon>
        <taxon>Acari</taxon>
        <taxon>Parasitiformes</taxon>
        <taxon>Ixodida</taxon>
        <taxon>Ixodoidea</taxon>
        <taxon>Ixodidae</taxon>
        <taxon>Amblyomminae</taxon>
        <taxon>Amblyomma</taxon>
    </lineage>
</organism>
<keyword evidence="3" id="KW-1185">Reference proteome</keyword>
<dbReference type="AlphaFoldDB" id="A0AAQ4EHB9"/>
<evidence type="ECO:0000256" key="1">
    <source>
        <dbReference type="SAM" id="MobiDB-lite"/>
    </source>
</evidence>
<dbReference type="Proteomes" id="UP001321473">
    <property type="component" value="Unassembled WGS sequence"/>
</dbReference>
<sequence length="212" mass="23464">MGRRNCDLDNSGPRPEDLLQFLDPQRLLDSLIRSLDAALQRHLRNLLPTPPNMGSGLGLPPLPPTSDRFPRRQRPVNRFKAPRTSGRRLPFLSMEEDQEDPSNSSTNITSPTETQHTPGQGDTGEIIQLSQNLSEHGWVRLPASFAPAQHQSMALARPTEQNASGPVLPLFPVESVPPDLLRSWLAGESVMIIFAVIPLPPQEERPADDPED</sequence>
<reference evidence="2 3" key="1">
    <citation type="journal article" date="2023" name="Arcadia Sci">
        <title>De novo assembly of a long-read Amblyomma americanum tick genome.</title>
        <authorList>
            <person name="Chou S."/>
            <person name="Poskanzer K.E."/>
            <person name="Rollins M."/>
            <person name="Thuy-Boun P.S."/>
        </authorList>
    </citation>
    <scope>NUCLEOTIDE SEQUENCE [LARGE SCALE GENOMIC DNA]</scope>
    <source>
        <strain evidence="2">F_SG_1</strain>
        <tissue evidence="2">Salivary glands</tissue>
    </source>
</reference>
<feature type="region of interest" description="Disordered" evidence="1">
    <location>
        <begin position="46"/>
        <end position="124"/>
    </location>
</feature>
<comment type="caution">
    <text evidence="2">The sequence shown here is derived from an EMBL/GenBank/DDBJ whole genome shotgun (WGS) entry which is preliminary data.</text>
</comment>
<gene>
    <name evidence="2" type="ORF">V5799_011420</name>
</gene>
<feature type="compositionally biased region" description="Basic residues" evidence="1">
    <location>
        <begin position="71"/>
        <end position="81"/>
    </location>
</feature>
<dbReference type="EMBL" id="JARKHS020015887">
    <property type="protein sequence ID" value="KAK8774048.1"/>
    <property type="molecule type" value="Genomic_DNA"/>
</dbReference>
<evidence type="ECO:0000313" key="3">
    <source>
        <dbReference type="Proteomes" id="UP001321473"/>
    </source>
</evidence>
<protein>
    <submittedName>
        <fullName evidence="2">Uncharacterized protein</fullName>
    </submittedName>
</protein>
<name>A0AAQ4EHB9_AMBAM</name>
<proteinExistence type="predicted"/>
<accession>A0AAQ4EHB9</accession>
<evidence type="ECO:0000313" key="2">
    <source>
        <dbReference type="EMBL" id="KAK8774048.1"/>
    </source>
</evidence>